<dbReference type="RefSeq" id="WP_091444261.1">
    <property type="nucleotide sequence ID" value="NZ_FMTP01000010.1"/>
</dbReference>
<reference evidence="2" key="1">
    <citation type="submission" date="2016-10" db="EMBL/GenBank/DDBJ databases">
        <authorList>
            <person name="Varghese N."/>
            <person name="Submissions S."/>
        </authorList>
    </citation>
    <scope>NUCLEOTIDE SEQUENCE [LARGE SCALE GENOMIC DNA]</scope>
    <source>
        <strain evidence="2">CGMCC 1.1761</strain>
    </source>
</reference>
<evidence type="ECO:0000313" key="1">
    <source>
        <dbReference type="EMBL" id="SCW95798.1"/>
    </source>
</evidence>
<dbReference type="STRING" id="177413.SAMN05660859_0121"/>
<keyword evidence="2" id="KW-1185">Reference proteome</keyword>
<name>A0A1G4UQ59_9HYPH</name>
<protein>
    <submittedName>
        <fullName evidence="1">Uncharacterized protein</fullName>
    </submittedName>
</protein>
<proteinExistence type="predicted"/>
<dbReference type="EMBL" id="FMTP01000010">
    <property type="protein sequence ID" value="SCW95798.1"/>
    <property type="molecule type" value="Genomic_DNA"/>
</dbReference>
<dbReference type="AlphaFoldDB" id="A0A1G4UQ59"/>
<organism evidence="1 2">
    <name type="scientific">Ancylobacter rudongensis</name>
    <dbReference type="NCBI Taxonomy" id="177413"/>
    <lineage>
        <taxon>Bacteria</taxon>
        <taxon>Pseudomonadati</taxon>
        <taxon>Pseudomonadota</taxon>
        <taxon>Alphaproteobacteria</taxon>
        <taxon>Hyphomicrobiales</taxon>
        <taxon>Xanthobacteraceae</taxon>
        <taxon>Ancylobacter</taxon>
    </lineage>
</organism>
<accession>A0A1G4UQ59</accession>
<sequence>MGVKLTGAEYKAFIASDWGHPDAYWDDTSFKVDGQKTDDIDDQALNDDAIVEILAGYFFADQKMSTRGVKATTFVKKWLKKHTTFTVTVIVPKERRDELMSLLEGMASKGVSVAR</sequence>
<gene>
    <name evidence="1" type="ORF">SAMN05660859_0121</name>
</gene>
<evidence type="ECO:0000313" key="2">
    <source>
        <dbReference type="Proteomes" id="UP000198889"/>
    </source>
</evidence>
<dbReference type="Proteomes" id="UP000198889">
    <property type="component" value="Unassembled WGS sequence"/>
</dbReference>